<reference evidence="7 8" key="1">
    <citation type="submission" date="2021-03" db="EMBL/GenBank/DDBJ databases">
        <title>The complete genome sequence of Acetobacter suratthaniensis TBRC 1719.</title>
        <authorList>
            <person name="Charoenyingcharoen P."/>
            <person name="Yukphan P."/>
        </authorList>
    </citation>
    <scope>NUCLEOTIDE SEQUENCE [LARGE SCALE GENOMIC DNA]</scope>
    <source>
        <strain evidence="7 8">TBRC 1719</strain>
    </source>
</reference>
<evidence type="ECO:0000256" key="1">
    <source>
        <dbReference type="ARBA" id="ARBA00004651"/>
    </source>
</evidence>
<dbReference type="RefSeq" id="WP_207853297.1">
    <property type="nucleotide sequence ID" value="NZ_JAFVMG010000002.1"/>
</dbReference>
<comment type="caution">
    <text evidence="7">The sequence shown here is derived from an EMBL/GenBank/DDBJ whole genome shotgun (WGS) entry which is preliminary data.</text>
</comment>
<protein>
    <recommendedName>
        <fullName evidence="9">Polysaccharide biosynthesis protein C-terminal domain-containing protein</fullName>
    </recommendedName>
</protein>
<feature type="transmembrane region" description="Helical" evidence="6">
    <location>
        <begin position="99"/>
        <end position="120"/>
    </location>
</feature>
<accession>A0ABS3LJK3</accession>
<sequence>MSSRSKTPMTRIAWNAAVLLFEKGIAAAASFIYIPYTVQAVGIATFGQILLVISYIEIISDLTSLLSWQTVLHYGAAPYREGRRTDLYHVLRFGMRLDFLSGAVGYLIGEGGLWCLSSWLGWTGPLHPVMDICLLFVFFDKTGWCVGTVRLLNKFTYLTFGNGLTASFRILASMVGYYAHMGLTYFLYVWLLSSVVLFFSDMAATFYALKKYEPACFGWRQILHTPAFMQGAWTFTIMASLNKILLAATKKLPILLIGGSIGPTEAAIYKVSDQISNGLVRPMRTFMPALYPEFVHLREEGRMEEMHRVIRKLFFSALLFACAALLVVSLFGDQVLYLLLGIHGGGGYLLPVLVCGALLTILGLPLEPFLVVTGRLHALFRFQVLNVLVNLPVLFLMVRVWGTIGAAYSLVLFSATLLAFFAIHARAAFAKEARGYPKPPPAG</sequence>
<feature type="transmembrane region" description="Helical" evidence="6">
    <location>
        <begin position="40"/>
        <end position="59"/>
    </location>
</feature>
<dbReference type="PANTHER" id="PTHR30250">
    <property type="entry name" value="PST FAMILY PREDICTED COLANIC ACID TRANSPORTER"/>
    <property type="match status" value="1"/>
</dbReference>
<feature type="transmembrane region" description="Helical" evidence="6">
    <location>
        <begin position="313"/>
        <end position="340"/>
    </location>
</feature>
<comment type="subcellular location">
    <subcellularLocation>
        <location evidence="1">Cell membrane</location>
        <topology evidence="1">Multi-pass membrane protein</topology>
    </subcellularLocation>
</comment>
<evidence type="ECO:0000256" key="3">
    <source>
        <dbReference type="ARBA" id="ARBA00022692"/>
    </source>
</evidence>
<proteinExistence type="predicted"/>
<keyword evidence="2" id="KW-1003">Cell membrane</keyword>
<feature type="transmembrane region" description="Helical" evidence="6">
    <location>
        <begin position="155"/>
        <end position="179"/>
    </location>
</feature>
<keyword evidence="4 6" id="KW-1133">Transmembrane helix</keyword>
<evidence type="ECO:0008006" key="9">
    <source>
        <dbReference type="Google" id="ProtNLM"/>
    </source>
</evidence>
<evidence type="ECO:0000256" key="4">
    <source>
        <dbReference type="ARBA" id="ARBA00022989"/>
    </source>
</evidence>
<evidence type="ECO:0000256" key="6">
    <source>
        <dbReference type="SAM" id="Phobius"/>
    </source>
</evidence>
<evidence type="ECO:0000313" key="7">
    <source>
        <dbReference type="EMBL" id="MBO1327764.1"/>
    </source>
</evidence>
<dbReference type="EMBL" id="JAFVMG010000002">
    <property type="protein sequence ID" value="MBO1327764.1"/>
    <property type="molecule type" value="Genomic_DNA"/>
</dbReference>
<feature type="transmembrane region" description="Helical" evidence="6">
    <location>
        <begin position="185"/>
        <end position="209"/>
    </location>
</feature>
<feature type="transmembrane region" description="Helical" evidence="6">
    <location>
        <begin position="378"/>
        <end position="401"/>
    </location>
</feature>
<evidence type="ECO:0000313" key="8">
    <source>
        <dbReference type="Proteomes" id="UP000664399"/>
    </source>
</evidence>
<feature type="transmembrane region" description="Helical" evidence="6">
    <location>
        <begin position="407"/>
        <end position="429"/>
    </location>
</feature>
<keyword evidence="8" id="KW-1185">Reference proteome</keyword>
<dbReference type="Proteomes" id="UP000664399">
    <property type="component" value="Unassembled WGS sequence"/>
</dbReference>
<gene>
    <name evidence="7" type="ORF">J2D75_04645</name>
</gene>
<dbReference type="InterPro" id="IPR050833">
    <property type="entry name" value="Poly_Biosynth_Transport"/>
</dbReference>
<keyword evidence="5 6" id="KW-0472">Membrane</keyword>
<evidence type="ECO:0000256" key="5">
    <source>
        <dbReference type="ARBA" id="ARBA00023136"/>
    </source>
</evidence>
<evidence type="ECO:0000256" key="2">
    <source>
        <dbReference type="ARBA" id="ARBA00022475"/>
    </source>
</evidence>
<feature type="transmembrane region" description="Helical" evidence="6">
    <location>
        <begin position="346"/>
        <end position="366"/>
    </location>
</feature>
<feature type="transmembrane region" description="Helical" evidence="6">
    <location>
        <begin position="12"/>
        <end position="34"/>
    </location>
</feature>
<organism evidence="7 8">
    <name type="scientific">Acetobacter suratthaniensis</name>
    <dbReference type="NCBI Taxonomy" id="1502841"/>
    <lineage>
        <taxon>Bacteria</taxon>
        <taxon>Pseudomonadati</taxon>
        <taxon>Pseudomonadota</taxon>
        <taxon>Alphaproteobacteria</taxon>
        <taxon>Acetobacterales</taxon>
        <taxon>Acetobacteraceae</taxon>
        <taxon>Acetobacter</taxon>
    </lineage>
</organism>
<keyword evidence="3 6" id="KW-0812">Transmembrane</keyword>
<dbReference type="PANTHER" id="PTHR30250:SF31">
    <property type="entry name" value="INNER MEMBRANE PROTEIN YGHQ"/>
    <property type="match status" value="1"/>
</dbReference>
<name>A0ABS3LJK3_9PROT</name>